<accession>A0A8J6B4N4</accession>
<keyword evidence="6" id="KW-1185">Reference proteome</keyword>
<name>A0A8J6B4N4_9EUKA</name>
<protein>
    <recommendedName>
        <fullName evidence="2">3-oxoacyl-[acyl-carrier-protein] reductase</fullName>
        <ecNumber evidence="2">1.1.1.100</ecNumber>
    </recommendedName>
</protein>
<dbReference type="InterPro" id="IPR057326">
    <property type="entry name" value="KR_dom"/>
</dbReference>
<dbReference type="SMART" id="SM00822">
    <property type="entry name" value="PKS_KR"/>
    <property type="match status" value="1"/>
</dbReference>
<dbReference type="EMBL" id="JAHDYR010000009">
    <property type="protein sequence ID" value="KAG9395613.1"/>
    <property type="molecule type" value="Genomic_DNA"/>
</dbReference>
<dbReference type="InterPro" id="IPR050259">
    <property type="entry name" value="SDR"/>
</dbReference>
<proteinExistence type="inferred from homology"/>
<evidence type="ECO:0000313" key="5">
    <source>
        <dbReference type="EMBL" id="KAG9395613.1"/>
    </source>
</evidence>
<sequence>MSTCASLFNVKDKVAIITGASSGLGVQFAECLAQNGAKTVIMARRVEKLEEIAKNITADGGECFPIQCDVGELDDVKKAVAAIKEKYGRIDILVNNAGIAEFSTGVLDHTLEAWDRVMKCDLTAVFLMTRECAYVMKENNYGKIINIASVGGIQANNLQTSYHAAKAGVIGFTKTAANSLAEHGITVNAIGPGVFVSEMTDQVKDAPAMVQIRERTAMKRFGNPGELNGAMLYFATDASTYTTGQSIFVDGGLTCSL</sequence>
<dbReference type="Pfam" id="PF13561">
    <property type="entry name" value="adh_short_C2"/>
    <property type="match status" value="1"/>
</dbReference>
<feature type="domain" description="Ketoreductase" evidence="4">
    <location>
        <begin position="13"/>
        <end position="193"/>
    </location>
</feature>
<dbReference type="FunFam" id="3.40.50.720:FF:000084">
    <property type="entry name" value="Short-chain dehydrogenase reductase"/>
    <property type="match status" value="1"/>
</dbReference>
<comment type="catalytic activity">
    <reaction evidence="3">
        <text>a (3R)-hydroxyacyl-[ACP] + NADP(+) = a 3-oxoacyl-[ACP] + NADPH + H(+)</text>
        <dbReference type="Rhea" id="RHEA:17397"/>
        <dbReference type="Rhea" id="RHEA-COMP:9916"/>
        <dbReference type="Rhea" id="RHEA-COMP:9945"/>
        <dbReference type="ChEBI" id="CHEBI:15378"/>
        <dbReference type="ChEBI" id="CHEBI:57783"/>
        <dbReference type="ChEBI" id="CHEBI:58349"/>
        <dbReference type="ChEBI" id="CHEBI:78776"/>
        <dbReference type="ChEBI" id="CHEBI:78827"/>
        <dbReference type="EC" id="1.1.1.100"/>
    </reaction>
</comment>
<evidence type="ECO:0000256" key="3">
    <source>
        <dbReference type="ARBA" id="ARBA00048508"/>
    </source>
</evidence>
<dbReference type="InterPro" id="IPR036291">
    <property type="entry name" value="NAD(P)-bd_dom_sf"/>
</dbReference>
<dbReference type="CDD" id="cd05233">
    <property type="entry name" value="SDR_c"/>
    <property type="match status" value="1"/>
</dbReference>
<dbReference type="EC" id="1.1.1.100" evidence="2"/>
<comment type="caution">
    <text evidence="5">The sequence shown here is derived from an EMBL/GenBank/DDBJ whole genome shotgun (WGS) entry which is preliminary data.</text>
</comment>
<dbReference type="SUPFAM" id="SSF51735">
    <property type="entry name" value="NAD(P)-binding Rossmann-fold domains"/>
    <property type="match status" value="1"/>
</dbReference>
<comment type="similarity">
    <text evidence="1">Belongs to the short-chain dehydrogenases/reductases (SDR) family.</text>
</comment>
<dbReference type="OrthoDB" id="417891at2759"/>
<evidence type="ECO:0000313" key="6">
    <source>
        <dbReference type="Proteomes" id="UP000717585"/>
    </source>
</evidence>
<evidence type="ECO:0000256" key="2">
    <source>
        <dbReference type="ARBA" id="ARBA00012948"/>
    </source>
</evidence>
<dbReference type="GO" id="GO:0004316">
    <property type="term" value="F:3-oxoacyl-[acyl-carrier-protein] reductase (NADPH) activity"/>
    <property type="evidence" value="ECO:0007669"/>
    <property type="project" value="UniProtKB-EC"/>
</dbReference>
<dbReference type="Proteomes" id="UP000717585">
    <property type="component" value="Unassembled WGS sequence"/>
</dbReference>
<dbReference type="InterPro" id="IPR002347">
    <property type="entry name" value="SDR_fam"/>
</dbReference>
<reference evidence="5" key="1">
    <citation type="submission" date="2021-05" db="EMBL/GenBank/DDBJ databases">
        <title>A free-living protist that lacks canonical eukaryotic 1 DNA replication and segregation systems.</title>
        <authorList>
            <person name="Salas-Leiva D.E."/>
            <person name="Tromer E.C."/>
            <person name="Curtis B.A."/>
            <person name="Jerlstrom-Hultqvist J."/>
            <person name="Kolisko M."/>
            <person name="Yi Z."/>
            <person name="Salas-Leiva J.S."/>
            <person name="Gallot-Lavallee L."/>
            <person name="Kops G.J.P.L."/>
            <person name="Archibald J.M."/>
            <person name="Simpson A.G.B."/>
            <person name="Roger A.J."/>
        </authorList>
    </citation>
    <scope>NUCLEOTIDE SEQUENCE</scope>
    <source>
        <strain evidence="5">BICM</strain>
    </source>
</reference>
<dbReference type="PRINTS" id="PR00080">
    <property type="entry name" value="SDRFAMILY"/>
</dbReference>
<evidence type="ECO:0000256" key="1">
    <source>
        <dbReference type="ARBA" id="ARBA00006484"/>
    </source>
</evidence>
<evidence type="ECO:0000259" key="4">
    <source>
        <dbReference type="SMART" id="SM00822"/>
    </source>
</evidence>
<dbReference type="AlphaFoldDB" id="A0A8J6B4N4"/>
<dbReference type="Gene3D" id="3.40.50.720">
    <property type="entry name" value="NAD(P)-binding Rossmann-like Domain"/>
    <property type="match status" value="1"/>
</dbReference>
<dbReference type="PANTHER" id="PTHR42879:SF2">
    <property type="entry name" value="3-OXOACYL-[ACYL-CARRIER-PROTEIN] REDUCTASE FABG"/>
    <property type="match status" value="1"/>
</dbReference>
<dbReference type="PRINTS" id="PR00081">
    <property type="entry name" value="GDHRDH"/>
</dbReference>
<dbReference type="PANTHER" id="PTHR42879">
    <property type="entry name" value="3-OXOACYL-(ACYL-CARRIER-PROTEIN) REDUCTASE"/>
    <property type="match status" value="1"/>
</dbReference>
<gene>
    <name evidence="5" type="ORF">J8273_2808</name>
</gene>
<organism evidence="5 6">
    <name type="scientific">Carpediemonas membranifera</name>
    <dbReference type="NCBI Taxonomy" id="201153"/>
    <lineage>
        <taxon>Eukaryota</taxon>
        <taxon>Metamonada</taxon>
        <taxon>Carpediemonas-like organisms</taxon>
        <taxon>Carpediemonas</taxon>
    </lineage>
</organism>